<evidence type="ECO:0000313" key="1">
    <source>
        <dbReference type="EMBL" id="KKK61879.1"/>
    </source>
</evidence>
<sequence length="85" mass="9560">MEIVYLLICIAPLPELEMPDVCMVYSMRPQYVMTQPEIDGKVGLICDFARAGAMRHGDRMTRCEVVEKIPKGLTIYNPGIEGIKT</sequence>
<comment type="caution">
    <text evidence="1">The sequence shown here is derived from an EMBL/GenBank/DDBJ whole genome shotgun (WGS) entry which is preliminary data.</text>
</comment>
<protein>
    <submittedName>
        <fullName evidence="1">Uncharacterized protein</fullName>
    </submittedName>
</protein>
<name>A0A0F8Z693_9ZZZZ</name>
<accession>A0A0F8Z693</accession>
<proteinExistence type="predicted"/>
<dbReference type="EMBL" id="LAZR01062272">
    <property type="protein sequence ID" value="KKK61879.1"/>
    <property type="molecule type" value="Genomic_DNA"/>
</dbReference>
<dbReference type="AlphaFoldDB" id="A0A0F8Z693"/>
<gene>
    <name evidence="1" type="ORF">LCGC14_3009920</name>
</gene>
<organism evidence="1">
    <name type="scientific">marine sediment metagenome</name>
    <dbReference type="NCBI Taxonomy" id="412755"/>
    <lineage>
        <taxon>unclassified sequences</taxon>
        <taxon>metagenomes</taxon>
        <taxon>ecological metagenomes</taxon>
    </lineage>
</organism>
<reference evidence="1" key="1">
    <citation type="journal article" date="2015" name="Nature">
        <title>Complex archaea that bridge the gap between prokaryotes and eukaryotes.</title>
        <authorList>
            <person name="Spang A."/>
            <person name="Saw J.H."/>
            <person name="Jorgensen S.L."/>
            <person name="Zaremba-Niedzwiedzka K."/>
            <person name="Martijn J."/>
            <person name="Lind A.E."/>
            <person name="van Eijk R."/>
            <person name="Schleper C."/>
            <person name="Guy L."/>
            <person name="Ettema T.J."/>
        </authorList>
    </citation>
    <scope>NUCLEOTIDE SEQUENCE</scope>
</reference>